<protein>
    <recommendedName>
        <fullName evidence="6">HTH araC/xylS-type domain-containing protein</fullName>
    </recommendedName>
</protein>
<sequence length="327" mass="36342">MSYTTEAERWAAVKSRDPNAEGHFVYTVKTTKIFCRPTCNARLARRSNIDFANTGAEAQALGFRACKRCRPELAKFVPESEQSIEKVRQMLENLPSDAPLPRLEVLASTAGLTKYHFHRCFKKATGLTPRDYALQRRQSRASESSHQAVVTGDSTISTPSLAYDTTPHPGSSATPDILETPDFSFNDWLAAGPEDPALFDFNFGSLDPSSTVEMPAALDFTKDLEDPPISFPIHYSAVDTMDGVLLMAFEEAQVCKLELVATTVEAMMALERSFPKPYYVLVPVDEMQDDQRPLVQQKTRAVVEALEYPLGKTWSMQGPGTWQGNMT</sequence>
<evidence type="ECO:0000256" key="4">
    <source>
        <dbReference type="ARBA" id="ARBA00023159"/>
    </source>
</evidence>
<evidence type="ECO:0000256" key="2">
    <source>
        <dbReference type="ARBA" id="ARBA00022603"/>
    </source>
</evidence>
<dbReference type="SUPFAM" id="SSF46689">
    <property type="entry name" value="Homeodomain-like"/>
    <property type="match status" value="1"/>
</dbReference>
<dbReference type="PROSITE" id="PS01124">
    <property type="entry name" value="HTH_ARAC_FAMILY_2"/>
    <property type="match status" value="1"/>
</dbReference>
<keyword evidence="4" id="KW-0010">Activator</keyword>
<accession>A0ABR0ELH0</accession>
<evidence type="ECO:0000259" key="6">
    <source>
        <dbReference type="PROSITE" id="PS01124"/>
    </source>
</evidence>
<dbReference type="InterPro" id="IPR004026">
    <property type="entry name" value="Ada_DNA_repair_Zn-bd"/>
</dbReference>
<name>A0ABR0ELH0_ZASCE</name>
<keyword evidence="2" id="KW-0489">Methyltransferase</keyword>
<keyword evidence="2" id="KW-0808">Transferase</keyword>
<keyword evidence="3" id="KW-0805">Transcription regulation</keyword>
<evidence type="ECO:0000256" key="5">
    <source>
        <dbReference type="ARBA" id="ARBA00023163"/>
    </source>
</evidence>
<dbReference type="InterPro" id="IPR035451">
    <property type="entry name" value="Ada-like_dom_sf"/>
</dbReference>
<dbReference type="Proteomes" id="UP001305779">
    <property type="component" value="Unassembled WGS sequence"/>
</dbReference>
<keyword evidence="5" id="KW-0804">Transcription</keyword>
<evidence type="ECO:0000313" key="8">
    <source>
        <dbReference type="Proteomes" id="UP001305779"/>
    </source>
</evidence>
<organism evidence="7 8">
    <name type="scientific">Zasmidium cellare</name>
    <name type="common">Wine cellar mold</name>
    <name type="synonym">Racodium cellare</name>
    <dbReference type="NCBI Taxonomy" id="395010"/>
    <lineage>
        <taxon>Eukaryota</taxon>
        <taxon>Fungi</taxon>
        <taxon>Dikarya</taxon>
        <taxon>Ascomycota</taxon>
        <taxon>Pezizomycotina</taxon>
        <taxon>Dothideomycetes</taxon>
        <taxon>Dothideomycetidae</taxon>
        <taxon>Mycosphaerellales</taxon>
        <taxon>Mycosphaerellaceae</taxon>
        <taxon>Zasmidium</taxon>
    </lineage>
</organism>
<dbReference type="Gene3D" id="3.40.10.10">
    <property type="entry name" value="DNA Methylphosphotriester Repair Domain"/>
    <property type="match status" value="1"/>
</dbReference>
<keyword evidence="8" id="KW-1185">Reference proteome</keyword>
<dbReference type="InterPro" id="IPR018060">
    <property type="entry name" value="HTH_AraC"/>
</dbReference>
<feature type="domain" description="HTH araC/xylS-type" evidence="6">
    <location>
        <begin position="85"/>
        <end position="141"/>
    </location>
</feature>
<reference evidence="7 8" key="1">
    <citation type="journal article" date="2023" name="G3 (Bethesda)">
        <title>A chromosome-level genome assembly of Zasmidium syzygii isolated from banana leaves.</title>
        <authorList>
            <person name="van Westerhoven A.C."/>
            <person name="Mehrabi R."/>
            <person name="Talebi R."/>
            <person name="Steentjes M.B.F."/>
            <person name="Corcolon B."/>
            <person name="Chong P.A."/>
            <person name="Kema G.H.J."/>
            <person name="Seidl M.F."/>
        </authorList>
    </citation>
    <scope>NUCLEOTIDE SEQUENCE [LARGE SCALE GENOMIC DNA]</scope>
    <source>
        <strain evidence="7 8">P124</strain>
    </source>
</reference>
<dbReference type="SUPFAM" id="SSF57884">
    <property type="entry name" value="Ada DNA repair protein, N-terminal domain (N-Ada 10)"/>
    <property type="match status" value="1"/>
</dbReference>
<evidence type="ECO:0000313" key="7">
    <source>
        <dbReference type="EMBL" id="KAK4502444.1"/>
    </source>
</evidence>
<proteinExistence type="predicted"/>
<dbReference type="InterPro" id="IPR009057">
    <property type="entry name" value="Homeodomain-like_sf"/>
</dbReference>
<gene>
    <name evidence="7" type="ORF">PRZ48_005869</name>
</gene>
<comment type="caution">
    <text evidence="7">The sequence shown here is derived from an EMBL/GenBank/DDBJ whole genome shotgun (WGS) entry which is preliminary data.</text>
</comment>
<evidence type="ECO:0000256" key="3">
    <source>
        <dbReference type="ARBA" id="ARBA00023015"/>
    </source>
</evidence>
<evidence type="ECO:0000256" key="1">
    <source>
        <dbReference type="ARBA" id="ARBA00001947"/>
    </source>
</evidence>
<dbReference type="Pfam" id="PF02805">
    <property type="entry name" value="Ada_Zn_binding"/>
    <property type="match status" value="1"/>
</dbReference>
<dbReference type="Gene3D" id="1.10.10.60">
    <property type="entry name" value="Homeodomain-like"/>
    <property type="match status" value="1"/>
</dbReference>
<dbReference type="EMBL" id="JAXOVC010000004">
    <property type="protein sequence ID" value="KAK4502444.1"/>
    <property type="molecule type" value="Genomic_DNA"/>
</dbReference>
<comment type="cofactor">
    <cofactor evidence="1">
        <name>Zn(2+)</name>
        <dbReference type="ChEBI" id="CHEBI:29105"/>
    </cofactor>
</comment>